<keyword evidence="3" id="KW-0539">Nucleus</keyword>
<comment type="similarity">
    <text evidence="2">Belongs to the BRX family.</text>
</comment>
<dbReference type="PROSITE" id="PS51514">
    <property type="entry name" value="BRX"/>
    <property type="match status" value="1"/>
</dbReference>
<comment type="subcellular location">
    <subcellularLocation>
        <location evidence="1">Nucleus</location>
    </subcellularLocation>
</comment>
<reference evidence="5 6" key="1">
    <citation type="journal article" date="2024" name="G3 (Bethesda)">
        <title>Genome assembly of Hibiscus sabdariffa L. provides insights into metabolisms of medicinal natural products.</title>
        <authorList>
            <person name="Kim T."/>
        </authorList>
    </citation>
    <scope>NUCLEOTIDE SEQUENCE [LARGE SCALE GENOMIC DNA]</scope>
    <source>
        <strain evidence="5">TK-2024</strain>
        <tissue evidence="5">Old leaves</tissue>
    </source>
</reference>
<evidence type="ECO:0000256" key="1">
    <source>
        <dbReference type="ARBA" id="ARBA00004123"/>
    </source>
</evidence>
<dbReference type="EMBL" id="JBBPBM010000020">
    <property type="protein sequence ID" value="KAK8551311.1"/>
    <property type="molecule type" value="Genomic_DNA"/>
</dbReference>
<dbReference type="Proteomes" id="UP001472677">
    <property type="component" value="Unassembled WGS sequence"/>
</dbReference>
<dbReference type="InterPro" id="IPR044532">
    <property type="entry name" value="BRX-like"/>
</dbReference>
<sequence length="89" mass="10613">MESRLRHHQSIALLGLVHLGRQIDLESSLSVIPVTWKLNGLNRMNQGFTALPDGTRELRRVRFSRERFGEMHARMWWDENRARIQEQYL</sequence>
<dbReference type="PANTHER" id="PTHR46058">
    <property type="entry name" value="PROTEIN BREVIS RADIX-LIKE 1"/>
    <property type="match status" value="1"/>
</dbReference>
<gene>
    <name evidence="5" type="ORF">V6N12_039959</name>
</gene>
<evidence type="ECO:0000256" key="2">
    <source>
        <dbReference type="ARBA" id="ARBA00009057"/>
    </source>
</evidence>
<proteinExistence type="inferred from homology"/>
<dbReference type="InterPro" id="IPR013591">
    <property type="entry name" value="Brevis_radix_dom"/>
</dbReference>
<evidence type="ECO:0000313" key="5">
    <source>
        <dbReference type="EMBL" id="KAK8551311.1"/>
    </source>
</evidence>
<organism evidence="5 6">
    <name type="scientific">Hibiscus sabdariffa</name>
    <name type="common">roselle</name>
    <dbReference type="NCBI Taxonomy" id="183260"/>
    <lineage>
        <taxon>Eukaryota</taxon>
        <taxon>Viridiplantae</taxon>
        <taxon>Streptophyta</taxon>
        <taxon>Embryophyta</taxon>
        <taxon>Tracheophyta</taxon>
        <taxon>Spermatophyta</taxon>
        <taxon>Magnoliopsida</taxon>
        <taxon>eudicotyledons</taxon>
        <taxon>Gunneridae</taxon>
        <taxon>Pentapetalae</taxon>
        <taxon>rosids</taxon>
        <taxon>malvids</taxon>
        <taxon>Malvales</taxon>
        <taxon>Malvaceae</taxon>
        <taxon>Malvoideae</taxon>
        <taxon>Hibiscus</taxon>
    </lineage>
</organism>
<evidence type="ECO:0000313" key="6">
    <source>
        <dbReference type="Proteomes" id="UP001472677"/>
    </source>
</evidence>
<evidence type="ECO:0000256" key="3">
    <source>
        <dbReference type="ARBA" id="ARBA00023242"/>
    </source>
</evidence>
<comment type="caution">
    <text evidence="5">The sequence shown here is derived from an EMBL/GenBank/DDBJ whole genome shotgun (WGS) entry which is preliminary data.</text>
</comment>
<feature type="domain" description="BRX" evidence="4">
    <location>
        <begin position="34"/>
        <end position="89"/>
    </location>
</feature>
<accession>A0ABR2E2B6</accession>
<dbReference type="Pfam" id="PF08381">
    <property type="entry name" value="BRX"/>
    <property type="match status" value="1"/>
</dbReference>
<keyword evidence="6" id="KW-1185">Reference proteome</keyword>
<evidence type="ECO:0000259" key="4">
    <source>
        <dbReference type="PROSITE" id="PS51514"/>
    </source>
</evidence>
<dbReference type="PANTHER" id="PTHR46058:SF2">
    <property type="entry name" value="PROTEIN BREVIS RADIX-LIKE 3"/>
    <property type="match status" value="1"/>
</dbReference>
<name>A0ABR2E2B6_9ROSI</name>
<protein>
    <recommendedName>
        <fullName evidence="4">BRX domain-containing protein</fullName>
    </recommendedName>
</protein>